<dbReference type="InterPro" id="IPR019734">
    <property type="entry name" value="TPR_rpt"/>
</dbReference>
<protein>
    <recommendedName>
        <fullName evidence="6">Tetratricopeptide repeat protein</fullName>
    </recommendedName>
</protein>
<gene>
    <name evidence="4" type="ORF">FSZ31_06740</name>
</gene>
<evidence type="ECO:0000313" key="4">
    <source>
        <dbReference type="EMBL" id="TXC68676.1"/>
    </source>
</evidence>
<accession>A0A5C6U9Z1</accession>
<dbReference type="PANTHER" id="PTHR45586">
    <property type="entry name" value="TPR REPEAT-CONTAINING PROTEIN PA4667"/>
    <property type="match status" value="1"/>
</dbReference>
<dbReference type="Proteomes" id="UP000321129">
    <property type="component" value="Unassembled WGS sequence"/>
</dbReference>
<sequence>MLALAVSVGPTEAGAGPDAPSAEARAAVNRALGYERSRDYRAARVEALNAVRADPAWSPAHIVQARVAIALGDAIAASEAIDAARESGADPASLRTLSAHAAILRGEPQEALDILSDGPGPGQAYAARLRAIAYRALGDTDSAGAALDAAVAIDPRDAATWTEISRFRLSNADALGAAEAIDRAIALDPRDIDAARIKAVLVRDRYGLIASLPWFEAALAIAPSDIDALVEYGATLGDAGRYTDMLVVLRRANALAPRDPRPLFLQAVLAARAGNYTLARSLLEKTGGQLDGQPSYMLVRGLVENSLGAHSTASNWATRLLSRQPGNEAARRLLIDASLAAGSSATAWSAAAPLVRGRIADSWDLLGAAQAYAASGQAGQPVDLIDQAAVFPGVTGAIALGERAADDTRGGDAATALPAIRRALQEGNTAGADVAAFALARAAPGVPDARIIQGDVAMAAGRTGEAATHYREALSIRVDEAATLRLVDALMRSGKRDAAIDALTGFLSTTPRAIDANRVAASFYLDARDWDHGIATLEALRARLGGRDAVILSQLGRAYLGKGQASRARDLLRAAYELQPGNAGVASLFSLALSRSGGSRKAARDLAIKAVAIESGNATYRDRLKAFER</sequence>
<dbReference type="OrthoDB" id="7259535at2"/>
<dbReference type="SMART" id="SM00028">
    <property type="entry name" value="TPR"/>
    <property type="match status" value="6"/>
</dbReference>
<dbReference type="SUPFAM" id="SSF48452">
    <property type="entry name" value="TPR-like"/>
    <property type="match status" value="3"/>
</dbReference>
<organism evidence="4 5">
    <name type="scientific">Flavisphingopyxis soli</name>
    <dbReference type="NCBI Taxonomy" id="2601267"/>
    <lineage>
        <taxon>Bacteria</taxon>
        <taxon>Pseudomonadati</taxon>
        <taxon>Pseudomonadota</taxon>
        <taxon>Alphaproteobacteria</taxon>
        <taxon>Sphingomonadales</taxon>
        <taxon>Sphingopyxidaceae</taxon>
        <taxon>Flavisphingopyxis</taxon>
    </lineage>
</organism>
<evidence type="ECO:0000313" key="5">
    <source>
        <dbReference type="Proteomes" id="UP000321129"/>
    </source>
</evidence>
<keyword evidence="1" id="KW-0677">Repeat</keyword>
<dbReference type="AlphaFoldDB" id="A0A5C6U9Z1"/>
<dbReference type="RefSeq" id="WP_147122629.1">
    <property type="nucleotide sequence ID" value="NZ_VOPY01000002.1"/>
</dbReference>
<dbReference type="EMBL" id="VOPY01000002">
    <property type="protein sequence ID" value="TXC68676.1"/>
    <property type="molecule type" value="Genomic_DNA"/>
</dbReference>
<reference evidence="4 5" key="1">
    <citation type="submission" date="2019-08" db="EMBL/GenBank/DDBJ databases">
        <title>Sphingorhabdus soil sp. nov., isolated from arctic soil.</title>
        <authorList>
            <person name="Liu Y."/>
        </authorList>
    </citation>
    <scope>NUCLEOTIDE SEQUENCE [LARGE SCALE GENOMIC DNA]</scope>
    <source>
        <strain evidence="4 5">D-2Q-5-6</strain>
    </source>
</reference>
<evidence type="ECO:0000256" key="3">
    <source>
        <dbReference type="PROSITE-ProRule" id="PRU00339"/>
    </source>
</evidence>
<keyword evidence="5" id="KW-1185">Reference proteome</keyword>
<dbReference type="PROSITE" id="PS50005">
    <property type="entry name" value="TPR"/>
    <property type="match status" value="1"/>
</dbReference>
<evidence type="ECO:0008006" key="6">
    <source>
        <dbReference type="Google" id="ProtNLM"/>
    </source>
</evidence>
<dbReference type="InterPro" id="IPR011990">
    <property type="entry name" value="TPR-like_helical_dom_sf"/>
</dbReference>
<comment type="caution">
    <text evidence="4">The sequence shown here is derived from an EMBL/GenBank/DDBJ whole genome shotgun (WGS) entry which is preliminary data.</text>
</comment>
<dbReference type="InterPro" id="IPR051012">
    <property type="entry name" value="CellSynth/LPSAsmb/PSIAsmb"/>
</dbReference>
<dbReference type="PANTHER" id="PTHR45586:SF1">
    <property type="entry name" value="LIPOPOLYSACCHARIDE ASSEMBLY PROTEIN B"/>
    <property type="match status" value="1"/>
</dbReference>
<keyword evidence="2 3" id="KW-0802">TPR repeat</keyword>
<proteinExistence type="predicted"/>
<dbReference type="Gene3D" id="1.25.40.10">
    <property type="entry name" value="Tetratricopeptide repeat domain"/>
    <property type="match status" value="3"/>
</dbReference>
<evidence type="ECO:0000256" key="1">
    <source>
        <dbReference type="ARBA" id="ARBA00022737"/>
    </source>
</evidence>
<evidence type="ECO:0000256" key="2">
    <source>
        <dbReference type="ARBA" id="ARBA00022803"/>
    </source>
</evidence>
<name>A0A5C6U9Z1_9SPHN</name>
<feature type="repeat" description="TPR" evidence="3">
    <location>
        <begin position="549"/>
        <end position="582"/>
    </location>
</feature>